<reference evidence="2" key="1">
    <citation type="journal article" date="2017" name="Nature">
        <title>The sunflower genome provides insights into oil metabolism, flowering and Asterid evolution.</title>
        <authorList>
            <person name="Badouin H."/>
            <person name="Gouzy J."/>
            <person name="Grassa C.J."/>
            <person name="Murat F."/>
            <person name="Staton S.E."/>
            <person name="Cottret L."/>
            <person name="Lelandais-Briere C."/>
            <person name="Owens G.L."/>
            <person name="Carrere S."/>
            <person name="Mayjonade B."/>
            <person name="Legrand L."/>
            <person name="Gill N."/>
            <person name="Kane N.C."/>
            <person name="Bowers J.E."/>
            <person name="Hubner S."/>
            <person name="Bellec A."/>
            <person name="Berard A."/>
            <person name="Berges H."/>
            <person name="Blanchet N."/>
            <person name="Boniface M.C."/>
            <person name="Brunel D."/>
            <person name="Catrice O."/>
            <person name="Chaidir N."/>
            <person name="Claudel C."/>
            <person name="Donnadieu C."/>
            <person name="Faraut T."/>
            <person name="Fievet G."/>
            <person name="Helmstetter N."/>
            <person name="King M."/>
            <person name="Knapp S.J."/>
            <person name="Lai Z."/>
            <person name="Le Paslier M.C."/>
            <person name="Lippi Y."/>
            <person name="Lorenzon L."/>
            <person name="Mandel J.R."/>
            <person name="Marage G."/>
            <person name="Marchand G."/>
            <person name="Marquand E."/>
            <person name="Bret-Mestries E."/>
            <person name="Morien E."/>
            <person name="Nambeesan S."/>
            <person name="Nguyen T."/>
            <person name="Pegot-Espagnet P."/>
            <person name="Pouilly N."/>
            <person name="Raftis F."/>
            <person name="Sallet E."/>
            <person name="Schiex T."/>
            <person name="Thomas J."/>
            <person name="Vandecasteele C."/>
            <person name="Vares D."/>
            <person name="Vear F."/>
            <person name="Vautrin S."/>
            <person name="Crespi M."/>
            <person name="Mangin B."/>
            <person name="Burke J.M."/>
            <person name="Salse J."/>
            <person name="Munos S."/>
            <person name="Vincourt P."/>
            <person name="Rieseberg L.H."/>
            <person name="Langlade N.B."/>
        </authorList>
    </citation>
    <scope>NUCLEOTIDE SEQUENCE [LARGE SCALE GENOMIC DNA]</scope>
    <source>
        <strain evidence="2">cv. SF193</strain>
    </source>
</reference>
<sequence length="258" mass="29409">MEKVKNDTNEQISSQIPAIWRFRRVYGDFRMDNSEWCRCDEQLLTLLAKVRDEEEVSMGTDTNNAFYKNFAARLSADLAVPISDDDVADRVRHHRVVFKSYRANPAKFQHTHIGSSEYGQLLIRCFGIEKKNIRVPRNLGSRQSRSFDSTSSVARTAAAVATDPKITLEDELARVLSHLHSQHGLDANRLTLFSSFCERKQLVSRVFLNLEGHAKRLSFISDLNLSGYTSKFICFLSPSYGITCLCDLNYICILLECN</sequence>
<name>A0A251TJS5_HELAN</name>
<dbReference type="AlphaFoldDB" id="A0A251TJS5"/>
<dbReference type="InParanoid" id="A0A251TJS5"/>
<dbReference type="EMBL" id="CM007899">
    <property type="protein sequence ID" value="OTG11124.1"/>
    <property type="molecule type" value="Genomic_DNA"/>
</dbReference>
<organism evidence="1 2">
    <name type="scientific">Helianthus annuus</name>
    <name type="common">Common sunflower</name>
    <dbReference type="NCBI Taxonomy" id="4232"/>
    <lineage>
        <taxon>Eukaryota</taxon>
        <taxon>Viridiplantae</taxon>
        <taxon>Streptophyta</taxon>
        <taxon>Embryophyta</taxon>
        <taxon>Tracheophyta</taxon>
        <taxon>Spermatophyta</taxon>
        <taxon>Magnoliopsida</taxon>
        <taxon>eudicotyledons</taxon>
        <taxon>Gunneridae</taxon>
        <taxon>Pentapetalae</taxon>
        <taxon>asterids</taxon>
        <taxon>campanulids</taxon>
        <taxon>Asterales</taxon>
        <taxon>Asteraceae</taxon>
        <taxon>Asteroideae</taxon>
        <taxon>Heliantheae alliance</taxon>
        <taxon>Heliantheae</taxon>
        <taxon>Helianthus</taxon>
    </lineage>
</organism>
<evidence type="ECO:0000313" key="1">
    <source>
        <dbReference type="EMBL" id="OTG11124.1"/>
    </source>
</evidence>
<keyword evidence="2" id="KW-1185">Reference proteome</keyword>
<evidence type="ECO:0000313" key="2">
    <source>
        <dbReference type="Proteomes" id="UP000215914"/>
    </source>
</evidence>
<gene>
    <name evidence="1" type="ORF">HannXRQ_Chr10g0295311</name>
</gene>
<accession>A0A251TJS5</accession>
<protein>
    <submittedName>
        <fullName evidence="1">Uncharacterized protein</fullName>
    </submittedName>
</protein>
<proteinExistence type="predicted"/>
<dbReference type="Proteomes" id="UP000215914">
    <property type="component" value="Chromosome 10"/>
</dbReference>